<sequence>MRTVNHNLSIARCVIPALNTLRRQHRLKDWCAELQATWQFPTASYSCNKNAITSWTYGRSQLLDFAHTVTLSVESYAP</sequence>
<proteinExistence type="predicted"/>
<keyword evidence="2" id="KW-1185">Reference proteome</keyword>
<dbReference type="EMBL" id="FZOG01000002">
    <property type="protein sequence ID" value="SNS30864.1"/>
    <property type="molecule type" value="Genomic_DNA"/>
</dbReference>
<accession>A0A239DGA5</accession>
<protein>
    <submittedName>
        <fullName evidence="1">Uncharacterized protein</fullName>
    </submittedName>
</protein>
<evidence type="ECO:0000313" key="2">
    <source>
        <dbReference type="Proteomes" id="UP000242915"/>
    </source>
</evidence>
<dbReference type="AlphaFoldDB" id="A0A239DGA5"/>
<reference evidence="2" key="1">
    <citation type="submission" date="2017-06" db="EMBL/GenBank/DDBJ databases">
        <authorList>
            <person name="Varghese N."/>
            <person name="Submissions S."/>
        </authorList>
    </citation>
    <scope>NUCLEOTIDE SEQUENCE [LARGE SCALE GENOMIC DNA]</scope>
    <source>
        <strain evidence="2">CIP 108523</strain>
    </source>
</reference>
<gene>
    <name evidence="1" type="ORF">SAMN05216255_2223</name>
</gene>
<organism evidence="1 2">
    <name type="scientific">Pseudomonas segetis</name>
    <dbReference type="NCBI Taxonomy" id="298908"/>
    <lineage>
        <taxon>Bacteria</taxon>
        <taxon>Pseudomonadati</taxon>
        <taxon>Pseudomonadota</taxon>
        <taxon>Gammaproteobacteria</taxon>
        <taxon>Pseudomonadales</taxon>
        <taxon>Pseudomonadaceae</taxon>
        <taxon>Pseudomonas</taxon>
    </lineage>
</organism>
<name>A0A239DGA5_9PSED</name>
<dbReference type="Proteomes" id="UP000242915">
    <property type="component" value="Unassembled WGS sequence"/>
</dbReference>
<evidence type="ECO:0000313" key="1">
    <source>
        <dbReference type="EMBL" id="SNS30864.1"/>
    </source>
</evidence>